<proteinExistence type="predicted"/>
<gene>
    <name evidence="3" type="ORF">GCM10009560_06130</name>
</gene>
<dbReference type="Pfam" id="PF13581">
    <property type="entry name" value="HATPase_c_2"/>
    <property type="match status" value="1"/>
</dbReference>
<protein>
    <recommendedName>
        <fullName evidence="2">Histidine kinase/HSP90-like ATPase domain-containing protein</fullName>
    </recommendedName>
</protein>
<organism evidence="3 4">
    <name type="scientific">Nonomuraea longicatena</name>
    <dbReference type="NCBI Taxonomy" id="83682"/>
    <lineage>
        <taxon>Bacteria</taxon>
        <taxon>Bacillati</taxon>
        <taxon>Actinomycetota</taxon>
        <taxon>Actinomycetes</taxon>
        <taxon>Streptosporangiales</taxon>
        <taxon>Streptosporangiaceae</taxon>
        <taxon>Nonomuraea</taxon>
    </lineage>
</organism>
<dbReference type="Proteomes" id="UP001501578">
    <property type="component" value="Unassembled WGS sequence"/>
</dbReference>
<dbReference type="RefSeq" id="WP_343948095.1">
    <property type="nucleotide sequence ID" value="NZ_BAAAHQ010000001.1"/>
</dbReference>
<evidence type="ECO:0000259" key="2">
    <source>
        <dbReference type="Pfam" id="PF13581"/>
    </source>
</evidence>
<comment type="caution">
    <text evidence="3">The sequence shown here is derived from an EMBL/GenBank/DDBJ whole genome shotgun (WGS) entry which is preliminary data.</text>
</comment>
<keyword evidence="1" id="KW-0808">Transferase</keyword>
<keyword evidence="1" id="KW-0418">Kinase</keyword>
<feature type="domain" description="Histidine kinase/HSP90-like ATPase" evidence="2">
    <location>
        <begin position="23"/>
        <end position="128"/>
    </location>
</feature>
<dbReference type="Gene3D" id="3.30.565.10">
    <property type="entry name" value="Histidine kinase-like ATPase, C-terminal domain"/>
    <property type="match status" value="1"/>
</dbReference>
<dbReference type="CDD" id="cd16936">
    <property type="entry name" value="HATPase_RsbW-like"/>
    <property type="match status" value="1"/>
</dbReference>
<evidence type="ECO:0000256" key="1">
    <source>
        <dbReference type="ARBA" id="ARBA00022527"/>
    </source>
</evidence>
<dbReference type="PANTHER" id="PTHR35526:SF3">
    <property type="entry name" value="ANTI-SIGMA-F FACTOR RSBW"/>
    <property type="match status" value="1"/>
</dbReference>
<keyword evidence="1" id="KW-0723">Serine/threonine-protein kinase</keyword>
<dbReference type="SUPFAM" id="SSF55874">
    <property type="entry name" value="ATPase domain of HSP90 chaperone/DNA topoisomerase II/histidine kinase"/>
    <property type="match status" value="1"/>
</dbReference>
<dbReference type="PANTHER" id="PTHR35526">
    <property type="entry name" value="ANTI-SIGMA-F FACTOR RSBW-RELATED"/>
    <property type="match status" value="1"/>
</dbReference>
<keyword evidence="4" id="KW-1185">Reference proteome</keyword>
<name>A0ABP3Z2N5_9ACTN</name>
<dbReference type="InterPro" id="IPR050267">
    <property type="entry name" value="Anti-sigma-factor_SerPK"/>
</dbReference>
<sequence length="172" mass="17541">MTGRAGLASGLAMDLTLPGTELSVRVVRQCAGLTLPGVGCLPSLVEDAAAVLGELAGNAVRHTASGRPGGVFTVEVWRETTDVGRAVVSVAVHDAGSAAYPVLRPVSESAEGGRGLLLVAGLASRWGVMETGAMGGGRVVWAELDAGTAPPMPVSLVVPRPRRRRPVRGCRA</sequence>
<reference evidence="4" key="1">
    <citation type="journal article" date="2019" name="Int. J. Syst. Evol. Microbiol.">
        <title>The Global Catalogue of Microorganisms (GCM) 10K type strain sequencing project: providing services to taxonomists for standard genome sequencing and annotation.</title>
        <authorList>
            <consortium name="The Broad Institute Genomics Platform"/>
            <consortium name="The Broad Institute Genome Sequencing Center for Infectious Disease"/>
            <person name="Wu L."/>
            <person name="Ma J."/>
        </authorList>
    </citation>
    <scope>NUCLEOTIDE SEQUENCE [LARGE SCALE GENOMIC DNA]</scope>
    <source>
        <strain evidence="4">JCM 11136</strain>
    </source>
</reference>
<evidence type="ECO:0000313" key="3">
    <source>
        <dbReference type="EMBL" id="GAA0913679.1"/>
    </source>
</evidence>
<accession>A0ABP3Z2N5</accession>
<dbReference type="EMBL" id="BAAAHQ010000001">
    <property type="protein sequence ID" value="GAA0913679.1"/>
    <property type="molecule type" value="Genomic_DNA"/>
</dbReference>
<dbReference type="InterPro" id="IPR003594">
    <property type="entry name" value="HATPase_dom"/>
</dbReference>
<evidence type="ECO:0000313" key="4">
    <source>
        <dbReference type="Proteomes" id="UP001501578"/>
    </source>
</evidence>
<dbReference type="InterPro" id="IPR036890">
    <property type="entry name" value="HATPase_C_sf"/>
</dbReference>